<keyword evidence="8" id="KW-1185">Reference proteome</keyword>
<dbReference type="GO" id="GO:0046872">
    <property type="term" value="F:metal ion binding"/>
    <property type="evidence" value="ECO:0007669"/>
    <property type="project" value="UniProtKB-KW"/>
</dbReference>
<dbReference type="GO" id="GO:0005829">
    <property type="term" value="C:cytosol"/>
    <property type="evidence" value="ECO:0007669"/>
    <property type="project" value="TreeGrafter"/>
</dbReference>
<dbReference type="InterPro" id="IPR048328">
    <property type="entry name" value="Dyp_perox_C"/>
</dbReference>
<dbReference type="GO" id="GO:0004601">
    <property type="term" value="F:peroxidase activity"/>
    <property type="evidence" value="ECO:0007669"/>
    <property type="project" value="UniProtKB-KW"/>
</dbReference>
<evidence type="ECO:0000256" key="2">
    <source>
        <dbReference type="ARBA" id="ARBA00022559"/>
    </source>
</evidence>
<dbReference type="AlphaFoldDB" id="A0A923HVC2"/>
<feature type="domain" description="Dyp-type peroxidase C-terminal" evidence="6">
    <location>
        <begin position="133"/>
        <end position="288"/>
    </location>
</feature>
<dbReference type="PROSITE" id="PS51404">
    <property type="entry name" value="DYP_PEROXIDASE"/>
    <property type="match status" value="1"/>
</dbReference>
<evidence type="ECO:0000259" key="6">
    <source>
        <dbReference type="Pfam" id="PF20628"/>
    </source>
</evidence>
<dbReference type="InterPro" id="IPR006314">
    <property type="entry name" value="Dyp_peroxidase"/>
</dbReference>
<evidence type="ECO:0000256" key="4">
    <source>
        <dbReference type="ARBA" id="ARBA00023002"/>
    </source>
</evidence>
<dbReference type="Proteomes" id="UP000627446">
    <property type="component" value="Unassembled WGS sequence"/>
</dbReference>
<gene>
    <name evidence="7" type="ORF">H8K36_05295</name>
</gene>
<keyword evidence="2 7" id="KW-0575">Peroxidase</keyword>
<evidence type="ECO:0000313" key="8">
    <source>
        <dbReference type="Proteomes" id="UP000627446"/>
    </source>
</evidence>
<dbReference type="PANTHER" id="PTHR30521:SF0">
    <property type="entry name" value="DYP-TYPE PEROXIDASE FAMILY PROTEIN"/>
    <property type="match status" value="1"/>
</dbReference>
<dbReference type="SUPFAM" id="SSF54909">
    <property type="entry name" value="Dimeric alpha+beta barrel"/>
    <property type="match status" value="1"/>
</dbReference>
<sequence>MAHYQVGILAGIPAHAEYLFFQLQQETAAQEIKSALEKIKHLVDGDMLVLGLGHDLCQQLHLHVPALKHFSIEATTGTSETQSALNKNADLWCWLRSDERGELVECQRQLESLLEPYFTLHDQVSAFRYQGGRDLTGYEDGTENPVGEDALATAFVNDPNSPLHGSSFVAVQQWQHQMQHFHALARAQQDNIIGRRKSDNEELEDAPESAHVKRTAQESFAPEAFVLRRSMPWAQQSKAGLLFTAFATSFDAFEAQYRRMLGNEDGIVDAIFSISQPINTHYFWCPALQNGELAFG</sequence>
<keyword evidence="4" id="KW-0560">Oxidoreductase</keyword>
<accession>A0A923HVC2</accession>
<evidence type="ECO:0000256" key="3">
    <source>
        <dbReference type="ARBA" id="ARBA00022723"/>
    </source>
</evidence>
<dbReference type="InterPro" id="IPR011008">
    <property type="entry name" value="Dimeric_a/b-barrel"/>
</dbReference>
<proteinExistence type="predicted"/>
<evidence type="ECO:0000256" key="5">
    <source>
        <dbReference type="ARBA" id="ARBA00023004"/>
    </source>
</evidence>
<evidence type="ECO:0000256" key="1">
    <source>
        <dbReference type="ARBA" id="ARBA00001970"/>
    </source>
</evidence>
<reference evidence="7" key="1">
    <citation type="submission" date="2020-08" db="EMBL/GenBank/DDBJ databases">
        <title>Novel species isolated from subtropical streams in China.</title>
        <authorList>
            <person name="Lu H."/>
        </authorList>
    </citation>
    <scope>NUCLEOTIDE SEQUENCE</scope>
    <source>
        <strain evidence="7">LX22W</strain>
    </source>
</reference>
<dbReference type="PANTHER" id="PTHR30521">
    <property type="entry name" value="DEFERROCHELATASE/PEROXIDASE"/>
    <property type="match status" value="1"/>
</dbReference>
<dbReference type="RefSeq" id="WP_186914744.1">
    <property type="nucleotide sequence ID" value="NZ_JACOFZ010000001.1"/>
</dbReference>
<dbReference type="NCBIfam" id="TIGR01413">
    <property type="entry name" value="Dyp_perox_fam"/>
    <property type="match status" value="1"/>
</dbReference>
<protein>
    <submittedName>
        <fullName evidence="7">Dyp-type peroxidase</fullName>
    </submittedName>
</protein>
<organism evidence="7 8">
    <name type="scientific">Undibacterium nitidum</name>
    <dbReference type="NCBI Taxonomy" id="2762298"/>
    <lineage>
        <taxon>Bacteria</taxon>
        <taxon>Pseudomonadati</taxon>
        <taxon>Pseudomonadota</taxon>
        <taxon>Betaproteobacteria</taxon>
        <taxon>Burkholderiales</taxon>
        <taxon>Oxalobacteraceae</taxon>
        <taxon>Undibacterium</taxon>
    </lineage>
</organism>
<dbReference type="EMBL" id="JACOFZ010000001">
    <property type="protein sequence ID" value="MBC3880781.1"/>
    <property type="molecule type" value="Genomic_DNA"/>
</dbReference>
<comment type="caution">
    <text evidence="7">The sequence shown here is derived from an EMBL/GenBank/DDBJ whole genome shotgun (WGS) entry which is preliminary data.</text>
</comment>
<dbReference type="Pfam" id="PF20628">
    <property type="entry name" value="Dyp_perox_C"/>
    <property type="match status" value="1"/>
</dbReference>
<keyword evidence="3" id="KW-0479">Metal-binding</keyword>
<comment type="cofactor">
    <cofactor evidence="1">
        <name>heme b</name>
        <dbReference type="ChEBI" id="CHEBI:60344"/>
    </cofactor>
</comment>
<evidence type="ECO:0000313" key="7">
    <source>
        <dbReference type="EMBL" id="MBC3880781.1"/>
    </source>
</evidence>
<dbReference type="GO" id="GO:0020037">
    <property type="term" value="F:heme binding"/>
    <property type="evidence" value="ECO:0007669"/>
    <property type="project" value="InterPro"/>
</dbReference>
<name>A0A923HVC2_9BURK</name>
<keyword evidence="5" id="KW-0408">Iron</keyword>